<dbReference type="SUPFAM" id="SSF55957">
    <property type="entry name" value="Phosphoglucomutase, C-terminal domain"/>
    <property type="match status" value="1"/>
</dbReference>
<evidence type="ECO:0000256" key="3">
    <source>
        <dbReference type="ARBA" id="ARBA00022679"/>
    </source>
</evidence>
<evidence type="ECO:0000259" key="8">
    <source>
        <dbReference type="Pfam" id="PF24894"/>
    </source>
</evidence>
<evidence type="ECO:0000259" key="7">
    <source>
        <dbReference type="Pfam" id="PF02880"/>
    </source>
</evidence>
<dbReference type="EMBL" id="CAFBLR010000058">
    <property type="protein sequence ID" value="CAB4871588.1"/>
    <property type="molecule type" value="Genomic_DNA"/>
</dbReference>
<dbReference type="Pfam" id="PF02878">
    <property type="entry name" value="PGM_PMM_I"/>
    <property type="match status" value="1"/>
</dbReference>
<feature type="domain" description="Glucose-1-phosphate adenylyltransferase/Bifunctional protein GlmU-like C-terminal hexapeptide" evidence="8">
    <location>
        <begin position="268"/>
        <end position="333"/>
    </location>
</feature>
<dbReference type="PANTHER" id="PTHR22572">
    <property type="entry name" value="SUGAR-1-PHOSPHATE GUANYL TRANSFERASE"/>
    <property type="match status" value="1"/>
</dbReference>
<gene>
    <name evidence="9" type="ORF">UFOPK2806_00198</name>
    <name evidence="10" type="ORF">UFOPK3417_00775</name>
</gene>
<feature type="domain" description="Nucleotidyl transferase" evidence="4">
    <location>
        <begin position="2"/>
        <end position="234"/>
    </location>
</feature>
<dbReference type="GO" id="GO:0016868">
    <property type="term" value="F:intramolecular phosphotransferase activity"/>
    <property type="evidence" value="ECO:0007669"/>
    <property type="project" value="InterPro"/>
</dbReference>
<dbReference type="Pfam" id="PF00483">
    <property type="entry name" value="NTP_transferase"/>
    <property type="match status" value="1"/>
</dbReference>
<dbReference type="Pfam" id="PF24894">
    <property type="entry name" value="Hexapep_GlmU"/>
    <property type="match status" value="1"/>
</dbReference>
<evidence type="ECO:0000256" key="1">
    <source>
        <dbReference type="ARBA" id="ARBA00010231"/>
    </source>
</evidence>
<evidence type="ECO:0000313" key="9">
    <source>
        <dbReference type="EMBL" id="CAB4738438.1"/>
    </source>
</evidence>
<dbReference type="SUPFAM" id="SSF53448">
    <property type="entry name" value="Nucleotide-diphospho-sugar transferases"/>
    <property type="match status" value="1"/>
</dbReference>
<dbReference type="Gene3D" id="3.90.550.10">
    <property type="entry name" value="Spore Coat Polysaccharide Biosynthesis Protein SpsA, Chain A"/>
    <property type="match status" value="1"/>
</dbReference>
<dbReference type="SUPFAM" id="SSF51161">
    <property type="entry name" value="Trimeric LpxA-like enzymes"/>
    <property type="match status" value="1"/>
</dbReference>
<dbReference type="AlphaFoldDB" id="A0A6J7DPY5"/>
<evidence type="ECO:0000256" key="2">
    <source>
        <dbReference type="ARBA" id="ARBA00022553"/>
    </source>
</evidence>
<feature type="domain" description="Alpha-D-phosphohexomutase alpha/beta/alpha" evidence="6">
    <location>
        <begin position="532"/>
        <end position="631"/>
    </location>
</feature>
<proteinExistence type="inferred from homology"/>
<keyword evidence="3" id="KW-0808">Transferase</keyword>
<reference evidence="10" key="1">
    <citation type="submission" date="2020-05" db="EMBL/GenBank/DDBJ databases">
        <authorList>
            <person name="Chiriac C."/>
            <person name="Salcher M."/>
            <person name="Ghai R."/>
            <person name="Kavagutti S V."/>
        </authorList>
    </citation>
    <scope>NUCLEOTIDE SEQUENCE</scope>
</reference>
<dbReference type="InterPro" id="IPR050486">
    <property type="entry name" value="Mannose-1P_guanyltransferase"/>
</dbReference>
<dbReference type="InterPro" id="IPR005835">
    <property type="entry name" value="NTP_transferase_dom"/>
</dbReference>
<dbReference type="InterPro" id="IPR056818">
    <property type="entry name" value="GlmU/GlgC-like_hexapep"/>
</dbReference>
<organism evidence="10">
    <name type="scientific">freshwater metagenome</name>
    <dbReference type="NCBI Taxonomy" id="449393"/>
    <lineage>
        <taxon>unclassified sequences</taxon>
        <taxon>metagenomes</taxon>
        <taxon>ecological metagenomes</taxon>
    </lineage>
</organism>
<dbReference type="InterPro" id="IPR005845">
    <property type="entry name" value="A-D-PHexomutase_a/b/a-II"/>
</dbReference>
<dbReference type="Gene3D" id="3.40.120.10">
    <property type="entry name" value="Alpha-D-Glucose-1,6-Bisphosphate, subunit A, domain 3"/>
    <property type="match status" value="3"/>
</dbReference>
<dbReference type="SUPFAM" id="SSF53738">
    <property type="entry name" value="Phosphoglucomutase, first 3 domains"/>
    <property type="match status" value="3"/>
</dbReference>
<keyword evidence="2" id="KW-0597">Phosphoprotein</keyword>
<dbReference type="GO" id="GO:0005975">
    <property type="term" value="P:carbohydrate metabolic process"/>
    <property type="evidence" value="ECO:0007669"/>
    <property type="project" value="InterPro"/>
</dbReference>
<evidence type="ECO:0000259" key="5">
    <source>
        <dbReference type="Pfam" id="PF02878"/>
    </source>
</evidence>
<dbReference type="InterPro" id="IPR005846">
    <property type="entry name" value="A-D-PHexomutase_a/b/a-III"/>
</dbReference>
<sequence length="829" mass="89187">MKGVIMAGGEGTRLRPLTSTTPKPLLPVANRPMMEHVIDLLRNHGIEDIVVTVAFMANSIKEYFGDGSDFGVRISYVDEPVPLGTAGSVRNAMDLLKDDRFVVISGDVITDIDLSAIVQYHDDKGAMATIALTPVDNPLEFGIVITRDDGTIERFLEKPTWGQVFSDTINTGIYVLEPTVFEYIEQGRSVDFSSEVFPALLADGRPLYGAVATGYWEDVGTLEAYLRAHTDVLDQMVQLRVPGFQVADGVWVGEGSDISPDAVIEGPAVIGPECVIEGGVHLGAYSVLGSHVRVLRNASVERSVLQDNAFVGAGARLRGVVTGRGVNIHAGARLEEGVVIGDNVQIGSYAALTDGVKVYPGKIVEAGAMVNSSIIWESRGASSLFGREGVEGLANVDVSPELATKLALAYATSLKKNVTVVTSRDTSRAARMLKRAMMAGLNAGGVNVLDLEVASTPLTRFLVKTPRAVGGITIRLAHNDPRRVSIRFFDTSGIDMSEDVQRKVERLYQREDYRRVLPEEIGDISFPIHALEEYTEALRGIVDPEAIHARTFKLVIDYGYGPTSYAMPNVLANLQADVLGVNPYASTAGRLASDPKAAAERVSALVRTSGAHVGALLDPDGERLTIVDDEGEVLSDTEALLVFIELVREHLLGDRIVLPVNTTSRAVEIAARSRLTVVHTKISAPVLMTASTERGVGFAADGRGGFILPGFLPAFDAAAALVKLLDLLARTDRSLSEVRRSLPAVSMAQESVSTPWETKGTVMRTLVETADAPLELVDGVKALYPDGRWVLALPDPDAPVTQVWAEAATVAEAKSLAKEWAKRIRRVVR</sequence>
<evidence type="ECO:0000259" key="4">
    <source>
        <dbReference type="Pfam" id="PF00483"/>
    </source>
</evidence>
<dbReference type="Gene3D" id="3.30.310.50">
    <property type="entry name" value="Alpha-D-phosphohexomutase, C-terminal domain"/>
    <property type="match status" value="1"/>
</dbReference>
<dbReference type="EMBL" id="CAEZYY010000002">
    <property type="protein sequence ID" value="CAB4738438.1"/>
    <property type="molecule type" value="Genomic_DNA"/>
</dbReference>
<evidence type="ECO:0000313" key="10">
    <source>
        <dbReference type="EMBL" id="CAB4871588.1"/>
    </source>
</evidence>
<dbReference type="CDD" id="cd04181">
    <property type="entry name" value="NTP_transferase"/>
    <property type="match status" value="1"/>
</dbReference>
<accession>A0A6J7DPY5</accession>
<protein>
    <submittedName>
        <fullName evidence="10">Unannotated protein</fullName>
    </submittedName>
</protein>
<name>A0A6J7DPY5_9ZZZZ</name>
<dbReference type="InterPro" id="IPR011004">
    <property type="entry name" value="Trimer_LpxA-like_sf"/>
</dbReference>
<dbReference type="InterPro" id="IPR005844">
    <property type="entry name" value="A-D-PHexomutase_a/b/a-I"/>
</dbReference>
<dbReference type="Pfam" id="PF02879">
    <property type="entry name" value="PGM_PMM_II"/>
    <property type="match status" value="1"/>
</dbReference>
<dbReference type="FunFam" id="3.90.550.10:FF:000013">
    <property type="entry name" value="mannose-1-phosphate guanyltransferase beta"/>
    <property type="match status" value="1"/>
</dbReference>
<dbReference type="Pfam" id="PF02880">
    <property type="entry name" value="PGM_PMM_III"/>
    <property type="match status" value="1"/>
</dbReference>
<feature type="domain" description="Alpha-D-phosphohexomutase alpha/beta/alpha" evidence="5">
    <location>
        <begin position="384"/>
        <end position="513"/>
    </location>
</feature>
<dbReference type="GO" id="GO:0016740">
    <property type="term" value="F:transferase activity"/>
    <property type="evidence" value="ECO:0007669"/>
    <property type="project" value="UniProtKB-KW"/>
</dbReference>
<evidence type="ECO:0000259" key="6">
    <source>
        <dbReference type="Pfam" id="PF02879"/>
    </source>
</evidence>
<dbReference type="InterPro" id="IPR036900">
    <property type="entry name" value="A-D-PHexomutase_C_sf"/>
</dbReference>
<dbReference type="InterPro" id="IPR016055">
    <property type="entry name" value="A-D-PHexomutase_a/b/a-I/II/III"/>
</dbReference>
<comment type="similarity">
    <text evidence="1">Belongs to the phosphohexose mutase family.</text>
</comment>
<dbReference type="InterPro" id="IPR029044">
    <property type="entry name" value="Nucleotide-diphossugar_trans"/>
</dbReference>
<feature type="domain" description="Alpha-D-phosphohexomutase alpha/beta/alpha" evidence="7">
    <location>
        <begin position="642"/>
        <end position="742"/>
    </location>
</feature>
<dbReference type="Gene3D" id="2.160.10.10">
    <property type="entry name" value="Hexapeptide repeat proteins"/>
    <property type="match status" value="1"/>
</dbReference>